<accession>A0ABV3X5T5</accession>
<dbReference type="Proteomes" id="UP001559623">
    <property type="component" value="Unassembled WGS sequence"/>
</dbReference>
<keyword evidence="3" id="KW-1185">Reference proteome</keyword>
<dbReference type="InterPro" id="IPR043748">
    <property type="entry name" value="DUF5693"/>
</dbReference>
<dbReference type="EMBL" id="JARVLH010000004">
    <property type="protein sequence ID" value="MEX5285562.1"/>
    <property type="molecule type" value="Genomic_DNA"/>
</dbReference>
<keyword evidence="1" id="KW-0472">Membrane</keyword>
<feature type="transmembrane region" description="Helical" evidence="1">
    <location>
        <begin position="492"/>
        <end position="513"/>
    </location>
</feature>
<comment type="caution">
    <text evidence="2">The sequence shown here is derived from an EMBL/GenBank/DDBJ whole genome shotgun (WGS) entry which is preliminary data.</text>
</comment>
<protein>
    <submittedName>
        <fullName evidence="2">DUF5693 family protein</fullName>
    </submittedName>
</protein>
<feature type="transmembrane region" description="Helical" evidence="1">
    <location>
        <begin position="451"/>
        <end position="472"/>
    </location>
</feature>
<name>A0ABV3X5T5_9FIRM</name>
<feature type="transmembrane region" description="Helical" evidence="1">
    <location>
        <begin position="365"/>
        <end position="382"/>
    </location>
</feature>
<feature type="transmembrane region" description="Helical" evidence="1">
    <location>
        <begin position="542"/>
        <end position="560"/>
    </location>
</feature>
<evidence type="ECO:0000256" key="1">
    <source>
        <dbReference type="SAM" id="Phobius"/>
    </source>
</evidence>
<feature type="transmembrane region" description="Helical" evidence="1">
    <location>
        <begin position="650"/>
        <end position="674"/>
    </location>
</feature>
<keyword evidence="1" id="KW-1133">Transmembrane helix</keyword>
<sequence>MKLFQYNKVLVAFIFLGLLAAILIDVSRWREEEANKQVDMAINYEDLVQLAEQEGKPVPEVLQDAKEAGITSLAVYETTFKKLNANGKAMAIAGSELLANYHSGALTDPAWRALIENGTIKGTDVCVVGHDARTYKEVREDLLRRLGAERVKPVTVGASEILVVKANYETFLKMDLGMPTDEMQAVNDAGLFVLARPTNYVHCTPEDVDAVFRRLENFRISEVVFSGSQMLGSPESLQTTIDRFKERNFVLGLIEDTTQLQFYKQDGMEEIPKGIGYDHVARLYAIPKDEQPKLKIATAVERWANTDMERNIRINLLRTYEKPAPGMTLYETNMHYIAETSEAVRAHGFTLGPAGTFESWYAPRFLRAVLMVGVAAAVVLYISLLTHRLKPKHLYAIFAAAAFCAAVPILMGSGAKVRLLAAFLSANIFPALAVIWQLDRIREMKPDDSASLWRIISTAAVALFVTGALSYIGAAYLSGALADVEYFLEFSIFRGIKLTFVLPIVLVAVAFLARYDIFDGKVDNTAGAMGQLREILNMPVRVKSLLIFFLVGLAGIVFVARSGHTLGMPVSGLELKFRAILEQSFYARPRSKELLIGHPAFMLAAFAWWRKWPTMVLFALVLVATIGQGSMVETFAHMRTPIYMSFVRGIGGIVLGCGIGAALMVLVHIWQMVLSLAKERFSRE</sequence>
<feature type="transmembrane region" description="Helical" evidence="1">
    <location>
        <begin position="419"/>
        <end position="439"/>
    </location>
</feature>
<gene>
    <name evidence="2" type="ORF">QCO44_07920</name>
</gene>
<reference evidence="2 3" key="1">
    <citation type="submission" date="2023-04" db="EMBL/GenBank/DDBJ databases">
        <title>Genome Sequence of Selenomonas sputigena ATCC 33150.</title>
        <authorList>
            <person name="Miller D.P."/>
            <person name="Anvari S."/>
            <person name="Polson S.W."/>
            <person name="Macdonald M."/>
            <person name="Mcdowell J.V."/>
        </authorList>
    </citation>
    <scope>NUCLEOTIDE SEQUENCE [LARGE SCALE GENOMIC DNA]</scope>
    <source>
        <strain evidence="2 3">ATCC 33150</strain>
    </source>
</reference>
<feature type="transmembrane region" description="Helical" evidence="1">
    <location>
        <begin position="394"/>
        <end position="413"/>
    </location>
</feature>
<organism evidence="2 3">
    <name type="scientific">Selenomonas sputigena</name>
    <dbReference type="NCBI Taxonomy" id="69823"/>
    <lineage>
        <taxon>Bacteria</taxon>
        <taxon>Bacillati</taxon>
        <taxon>Bacillota</taxon>
        <taxon>Negativicutes</taxon>
        <taxon>Selenomonadales</taxon>
        <taxon>Selenomonadaceae</taxon>
        <taxon>Selenomonas</taxon>
    </lineage>
</organism>
<feature type="transmembrane region" description="Helical" evidence="1">
    <location>
        <begin position="616"/>
        <end position="638"/>
    </location>
</feature>
<evidence type="ECO:0000313" key="2">
    <source>
        <dbReference type="EMBL" id="MEX5285562.1"/>
    </source>
</evidence>
<keyword evidence="1" id="KW-0812">Transmembrane</keyword>
<dbReference type="Pfam" id="PF18949">
    <property type="entry name" value="DUF5693"/>
    <property type="match status" value="1"/>
</dbReference>
<proteinExistence type="predicted"/>
<dbReference type="RefSeq" id="WP_368847288.1">
    <property type="nucleotide sequence ID" value="NZ_CP194411.1"/>
</dbReference>
<evidence type="ECO:0000313" key="3">
    <source>
        <dbReference type="Proteomes" id="UP001559623"/>
    </source>
</evidence>